<evidence type="ECO:0000313" key="4">
    <source>
        <dbReference type="Proteomes" id="UP000027920"/>
    </source>
</evidence>
<dbReference type="Proteomes" id="UP000027920">
    <property type="component" value="Unassembled WGS sequence"/>
</dbReference>
<dbReference type="HOGENOM" id="CLU_000022_59_2_1"/>
<dbReference type="STRING" id="1182545.A0A072PTU7"/>
<dbReference type="SUPFAM" id="SSF56801">
    <property type="entry name" value="Acetyl-CoA synthetase-like"/>
    <property type="match status" value="1"/>
</dbReference>
<dbReference type="VEuPathDB" id="FungiDB:A1O9_03803"/>
<dbReference type="Gene3D" id="3.40.50.12780">
    <property type="entry name" value="N-terminal domain of ligase-like"/>
    <property type="match status" value="1"/>
</dbReference>
<keyword evidence="4" id="KW-1185">Reference proteome</keyword>
<dbReference type="GO" id="GO:0019748">
    <property type="term" value="P:secondary metabolic process"/>
    <property type="evidence" value="ECO:0007669"/>
    <property type="project" value="TreeGrafter"/>
</dbReference>
<feature type="domain" description="AMP-binding enzyme C-terminal" evidence="2">
    <location>
        <begin position="446"/>
        <end position="528"/>
    </location>
</feature>
<dbReference type="GeneID" id="25278737"/>
<evidence type="ECO:0000259" key="1">
    <source>
        <dbReference type="Pfam" id="PF00501"/>
    </source>
</evidence>
<dbReference type="OrthoDB" id="6509636at2759"/>
<evidence type="ECO:0008006" key="5">
    <source>
        <dbReference type="Google" id="ProtNLM"/>
    </source>
</evidence>
<accession>A0A072PTU7</accession>
<dbReference type="PANTHER" id="PTHR24096">
    <property type="entry name" value="LONG-CHAIN-FATTY-ACID--COA LIGASE"/>
    <property type="match status" value="1"/>
</dbReference>
<name>A0A072PTU7_9EURO</name>
<sequence length="549" mass="60971">MPFLAERTFPIPNKDILSWIFDEQKFDVDKPIYVDAANPSRSISSRQARKLIRQLIAGFRANGAKPGDCICIHSFNDIYYPILFLAIVGAGCVFAGTNPSYTQYELDHHFKTACVGFVITEPEMISTVSAGAKATGIPKSNIWSFNTTPNQAPLPGFKSWTTLLEYGEEDWVRFDDEKTSRATTAARLFSSGTTGLPKAAALSHYNFVAQHTLAHEVEPAPYKIIRICYLPMFHAAMVPLTHVSPLHAEYVTYVMRRFDLVPLLDNIDRYKITELLFVPAIVLAVIKYPGVGKYSFKSLESVASGAAPLSKEHQLDLQAIVGPQIGVTQGWGMTETCCIASRFLPSERDETGSIGRMLPNLDVKLIDDEDKDITAYDTTGELCIRGPTIITDYFNNPEATATSFTPDGYFKTGDVMYCTSDTKKWYIIDRRKELIKVRGFQVAPGELEGVLLLHPQILEAAVIGIRNAGDSDNLEHPRAYVVRRPGPEGEALDEATIKAFCSARLAKFKELTGGVRFLDVMPRNATGKLLKRVLRELAKEEDRGKAARI</sequence>
<reference evidence="3 4" key="1">
    <citation type="submission" date="2013-03" db="EMBL/GenBank/DDBJ databases">
        <title>The Genome Sequence of Exophiala aquamarina CBS 119918.</title>
        <authorList>
            <consortium name="The Broad Institute Genomics Platform"/>
            <person name="Cuomo C."/>
            <person name="de Hoog S."/>
            <person name="Gorbushina A."/>
            <person name="Walker B."/>
            <person name="Young S.K."/>
            <person name="Zeng Q."/>
            <person name="Gargeya S."/>
            <person name="Fitzgerald M."/>
            <person name="Haas B."/>
            <person name="Abouelleil A."/>
            <person name="Allen A.W."/>
            <person name="Alvarado L."/>
            <person name="Arachchi H.M."/>
            <person name="Berlin A.M."/>
            <person name="Chapman S.B."/>
            <person name="Gainer-Dewar J."/>
            <person name="Goldberg J."/>
            <person name="Griggs A."/>
            <person name="Gujja S."/>
            <person name="Hansen M."/>
            <person name="Howarth C."/>
            <person name="Imamovic A."/>
            <person name="Ireland A."/>
            <person name="Larimer J."/>
            <person name="McCowan C."/>
            <person name="Murphy C."/>
            <person name="Pearson M."/>
            <person name="Poon T.W."/>
            <person name="Priest M."/>
            <person name="Roberts A."/>
            <person name="Saif S."/>
            <person name="Shea T."/>
            <person name="Sisk P."/>
            <person name="Sykes S."/>
            <person name="Wortman J."/>
            <person name="Nusbaum C."/>
            <person name="Birren B."/>
        </authorList>
    </citation>
    <scope>NUCLEOTIDE SEQUENCE [LARGE SCALE GENOMIC DNA]</scope>
    <source>
        <strain evidence="3 4">CBS 119918</strain>
    </source>
</reference>
<dbReference type="InterPro" id="IPR042099">
    <property type="entry name" value="ANL_N_sf"/>
</dbReference>
<dbReference type="Gene3D" id="3.30.300.30">
    <property type="match status" value="1"/>
</dbReference>
<dbReference type="InterPro" id="IPR000873">
    <property type="entry name" value="AMP-dep_synth/lig_dom"/>
</dbReference>
<proteinExistence type="predicted"/>
<protein>
    <recommendedName>
        <fullName evidence="5">4-coumarate-CoA ligase</fullName>
    </recommendedName>
</protein>
<dbReference type="InterPro" id="IPR025110">
    <property type="entry name" value="AMP-bd_C"/>
</dbReference>
<gene>
    <name evidence="3" type="ORF">A1O9_03803</name>
</gene>
<dbReference type="CDD" id="cd05911">
    <property type="entry name" value="Firefly_Luc_like"/>
    <property type="match status" value="1"/>
</dbReference>
<dbReference type="AlphaFoldDB" id="A0A072PTU7"/>
<dbReference type="RefSeq" id="XP_013261550.1">
    <property type="nucleotide sequence ID" value="XM_013406096.1"/>
</dbReference>
<comment type="caution">
    <text evidence="3">The sequence shown here is derived from an EMBL/GenBank/DDBJ whole genome shotgun (WGS) entry which is preliminary data.</text>
</comment>
<evidence type="ECO:0000259" key="2">
    <source>
        <dbReference type="Pfam" id="PF13193"/>
    </source>
</evidence>
<dbReference type="EMBL" id="AMGV01000003">
    <property type="protein sequence ID" value="KEF58960.1"/>
    <property type="molecule type" value="Genomic_DNA"/>
</dbReference>
<dbReference type="Pfam" id="PF13193">
    <property type="entry name" value="AMP-binding_C"/>
    <property type="match status" value="1"/>
</dbReference>
<dbReference type="Pfam" id="PF00501">
    <property type="entry name" value="AMP-binding"/>
    <property type="match status" value="1"/>
</dbReference>
<feature type="domain" description="AMP-dependent synthetase/ligase" evidence="1">
    <location>
        <begin position="29"/>
        <end position="394"/>
    </location>
</feature>
<dbReference type="GO" id="GO:0016405">
    <property type="term" value="F:CoA-ligase activity"/>
    <property type="evidence" value="ECO:0007669"/>
    <property type="project" value="TreeGrafter"/>
</dbReference>
<dbReference type="PANTHER" id="PTHR24096:SF265">
    <property type="entry name" value="ENZYME, PUTATIVE (AFU_ORTHOLOGUE AFUA_5G14270)-RELATED"/>
    <property type="match status" value="1"/>
</dbReference>
<dbReference type="InterPro" id="IPR045851">
    <property type="entry name" value="AMP-bd_C_sf"/>
</dbReference>
<evidence type="ECO:0000313" key="3">
    <source>
        <dbReference type="EMBL" id="KEF58960.1"/>
    </source>
</evidence>
<organism evidence="3 4">
    <name type="scientific">Exophiala aquamarina CBS 119918</name>
    <dbReference type="NCBI Taxonomy" id="1182545"/>
    <lineage>
        <taxon>Eukaryota</taxon>
        <taxon>Fungi</taxon>
        <taxon>Dikarya</taxon>
        <taxon>Ascomycota</taxon>
        <taxon>Pezizomycotina</taxon>
        <taxon>Eurotiomycetes</taxon>
        <taxon>Chaetothyriomycetidae</taxon>
        <taxon>Chaetothyriales</taxon>
        <taxon>Herpotrichiellaceae</taxon>
        <taxon>Exophiala</taxon>
    </lineage>
</organism>